<organism evidence="1 2">
    <name type="scientific">Rhodanobacter lindaniclasticus</name>
    <dbReference type="NCBI Taxonomy" id="75310"/>
    <lineage>
        <taxon>Bacteria</taxon>
        <taxon>Pseudomonadati</taxon>
        <taxon>Pseudomonadota</taxon>
        <taxon>Gammaproteobacteria</taxon>
        <taxon>Lysobacterales</taxon>
        <taxon>Rhodanobacteraceae</taxon>
        <taxon>Rhodanobacter</taxon>
    </lineage>
</organism>
<accession>A0A4S3KI85</accession>
<proteinExistence type="predicted"/>
<sequence>MLIERHHDIRIEKRSIGDEGAPLLVIDQLVADPERLVRRAVRRAFGPMGEHFPGARTGAPAMYGPLLESVLNPLLPEHFGIRPGRFRFSMCHYSLVATPPAELRFLQRVPHIDSDDGNGLATVHYLFHGDWGGTAFYRHRQTGFAYVDKSRREAYFRRLEAESHGSDVPAPGYINGSTALFEQIARVEAVFNRMIVYRRNSLHSACVDDRHVPPADPLDGRLSINTFIDVA</sequence>
<dbReference type="RefSeq" id="WP_136258044.1">
    <property type="nucleotide sequence ID" value="NZ_MWIO01000020.1"/>
</dbReference>
<dbReference type="Pfam" id="PF20043">
    <property type="entry name" value="DUF6445"/>
    <property type="match status" value="1"/>
</dbReference>
<keyword evidence="2" id="KW-1185">Reference proteome</keyword>
<evidence type="ECO:0000313" key="1">
    <source>
        <dbReference type="EMBL" id="THD07998.1"/>
    </source>
</evidence>
<dbReference type="OrthoDB" id="4048724at2"/>
<dbReference type="EMBL" id="MWIO01000020">
    <property type="protein sequence ID" value="THD07998.1"/>
    <property type="molecule type" value="Genomic_DNA"/>
</dbReference>
<dbReference type="Proteomes" id="UP000306317">
    <property type="component" value="Unassembled WGS sequence"/>
</dbReference>
<reference evidence="1 2" key="1">
    <citation type="submission" date="2017-02" db="EMBL/GenBank/DDBJ databases">
        <title>Whole genome sequencing of Rhodanobacter lindaniclasticus DSM 17932.</title>
        <authorList>
            <person name="Kumar S."/>
            <person name="Patil P."/>
            <person name="Patil P.B."/>
        </authorList>
    </citation>
    <scope>NUCLEOTIDE SEQUENCE [LARGE SCALE GENOMIC DNA]</scope>
    <source>
        <strain evidence="1 2">DSM 17932</strain>
    </source>
</reference>
<name>A0A4S3KI85_9GAMM</name>
<protein>
    <submittedName>
        <fullName evidence="1">Uncharacterized protein</fullName>
    </submittedName>
</protein>
<gene>
    <name evidence="1" type="ORF">B1991_07195</name>
</gene>
<evidence type="ECO:0000313" key="2">
    <source>
        <dbReference type="Proteomes" id="UP000306317"/>
    </source>
</evidence>
<comment type="caution">
    <text evidence="1">The sequence shown here is derived from an EMBL/GenBank/DDBJ whole genome shotgun (WGS) entry which is preliminary data.</text>
</comment>
<dbReference type="AlphaFoldDB" id="A0A4S3KI85"/>
<dbReference type="InterPro" id="IPR045617">
    <property type="entry name" value="DUF6445"/>
</dbReference>